<dbReference type="Proteomes" id="UP001501470">
    <property type="component" value="Unassembled WGS sequence"/>
</dbReference>
<evidence type="ECO:0000256" key="2">
    <source>
        <dbReference type="ARBA" id="ARBA00022795"/>
    </source>
</evidence>
<keyword evidence="4" id="KW-0966">Cell projection</keyword>
<protein>
    <submittedName>
        <fullName evidence="4">Flagellar hook assembly protein FlgD</fullName>
    </submittedName>
</protein>
<name>A0ABN2DGG3_9ACTN</name>
<feature type="region of interest" description="Disordered" evidence="3">
    <location>
        <begin position="1"/>
        <end position="28"/>
    </location>
</feature>
<sequence length="141" mass="14769">MPKTNAPGDVAKTDGTKQEAPAKPGGDLGKDAFLKLLVAQLKYQDPMKPMDNSEFLAQTAQFTTVEKLTDLATAQQSLLTAQLQLGASNLIGKTVAYTDKDGKEQSGVVTAATFSGTSPTLRVGDTDVALTAVKEVRNPAS</sequence>
<organism evidence="4 5">
    <name type="scientific">Dactylosporangium maewongense</name>
    <dbReference type="NCBI Taxonomy" id="634393"/>
    <lineage>
        <taxon>Bacteria</taxon>
        <taxon>Bacillati</taxon>
        <taxon>Actinomycetota</taxon>
        <taxon>Actinomycetes</taxon>
        <taxon>Micromonosporales</taxon>
        <taxon>Micromonosporaceae</taxon>
        <taxon>Dactylosporangium</taxon>
    </lineage>
</organism>
<dbReference type="RefSeq" id="WP_344515723.1">
    <property type="nucleotide sequence ID" value="NZ_BAAAQD010000062.1"/>
</dbReference>
<keyword evidence="5" id="KW-1185">Reference proteome</keyword>
<keyword evidence="4" id="KW-0282">Flagellum</keyword>
<comment type="caution">
    <text evidence="4">The sequence shown here is derived from an EMBL/GenBank/DDBJ whole genome shotgun (WGS) entry which is preliminary data.</text>
</comment>
<evidence type="ECO:0000313" key="5">
    <source>
        <dbReference type="Proteomes" id="UP001501470"/>
    </source>
</evidence>
<accession>A0ABN2DGG3</accession>
<keyword evidence="2" id="KW-1005">Bacterial flagellum biogenesis</keyword>
<dbReference type="InterPro" id="IPR005648">
    <property type="entry name" value="FlgD"/>
</dbReference>
<proteinExistence type="inferred from homology"/>
<evidence type="ECO:0000256" key="1">
    <source>
        <dbReference type="ARBA" id="ARBA00010577"/>
    </source>
</evidence>
<dbReference type="Pfam" id="PF03963">
    <property type="entry name" value="FlgD"/>
    <property type="match status" value="1"/>
</dbReference>
<dbReference type="EMBL" id="BAAAQD010000062">
    <property type="protein sequence ID" value="GAA1577056.1"/>
    <property type="molecule type" value="Genomic_DNA"/>
</dbReference>
<evidence type="ECO:0000313" key="4">
    <source>
        <dbReference type="EMBL" id="GAA1577056.1"/>
    </source>
</evidence>
<comment type="similarity">
    <text evidence="1">Belongs to the FlgD family.</text>
</comment>
<evidence type="ECO:0000256" key="3">
    <source>
        <dbReference type="SAM" id="MobiDB-lite"/>
    </source>
</evidence>
<keyword evidence="4" id="KW-0969">Cilium</keyword>
<gene>
    <name evidence="4" type="primary">flgD</name>
    <name evidence="4" type="ORF">GCM10009827_118600</name>
</gene>
<reference evidence="4 5" key="1">
    <citation type="journal article" date="2019" name="Int. J. Syst. Evol. Microbiol.">
        <title>The Global Catalogue of Microorganisms (GCM) 10K type strain sequencing project: providing services to taxonomists for standard genome sequencing and annotation.</title>
        <authorList>
            <consortium name="The Broad Institute Genomics Platform"/>
            <consortium name="The Broad Institute Genome Sequencing Center for Infectious Disease"/>
            <person name="Wu L."/>
            <person name="Ma J."/>
        </authorList>
    </citation>
    <scope>NUCLEOTIDE SEQUENCE [LARGE SCALE GENOMIC DNA]</scope>
    <source>
        <strain evidence="4 5">JCM 15933</strain>
    </source>
</reference>